<dbReference type="Proteomes" id="UP000426246">
    <property type="component" value="Chromosome"/>
</dbReference>
<reference evidence="6" key="1">
    <citation type="submission" date="2018-11" db="EMBL/GenBank/DDBJ databases">
        <title>Complete genome sequence of Paenibacillus sp. ML311-T8.</title>
        <authorList>
            <person name="Nam Y.-D."/>
            <person name="Kang J."/>
            <person name="Chung W.-H."/>
            <person name="Park Y.S."/>
        </authorList>
    </citation>
    <scope>NUCLEOTIDE SEQUENCE [LARGE SCALE GENOMIC DNA]</scope>
    <source>
        <strain evidence="6">ML311-T8</strain>
    </source>
</reference>
<dbReference type="InterPro" id="IPR050417">
    <property type="entry name" value="Sugar_Epim/Isomerase"/>
</dbReference>
<feature type="active site" description="Proton donor/acceptor" evidence="3">
    <location>
        <position position="136"/>
    </location>
</feature>
<dbReference type="EMBL" id="CP034235">
    <property type="protein sequence ID" value="QGQ94398.1"/>
    <property type="molecule type" value="Genomic_DNA"/>
</dbReference>
<dbReference type="AlphaFoldDB" id="A0A6B8RG47"/>
<sequence length="254" mass="28348">MIYSPSIEIIFNKSSLAFTDKIKKVSQLGFSAFEFWGWRDKDLGLVLEASNELGIQVASMCAGFIPLVDPSRREEFLLDLEQSLDAAKQLKCPFLIVFSGDGLDGISREVQIDSIVKGLQASIPLLENTGVTLILEPLNALLDHKGYFLNKSSEAAYIVEQVGNDQIKFLFDVYHQQITEGNLIPNITEYFDQIGYYHVADHPGRLEPGTGEINYINVIQAIQKLGYKGYIGLEYNPSTDPETSLLEIKKTFSA</sequence>
<dbReference type="InterPro" id="IPR036237">
    <property type="entry name" value="Xyl_isomerase-like_sf"/>
</dbReference>
<dbReference type="RefSeq" id="WP_155699400.1">
    <property type="nucleotide sequence ID" value="NZ_CP034235.1"/>
</dbReference>
<dbReference type="PANTHER" id="PTHR43489:SF3">
    <property type="entry name" value="XYLOSE ISOMERASE DOMAIN PROTEIN TIM BARREL"/>
    <property type="match status" value="1"/>
</dbReference>
<keyword evidence="1 2" id="KW-0413">Isomerase</keyword>
<gene>
    <name evidence="5" type="ORF">EHS13_05485</name>
</gene>
<evidence type="ECO:0000256" key="2">
    <source>
        <dbReference type="PIRNR" id="PIRNR006241"/>
    </source>
</evidence>
<dbReference type="PANTHER" id="PTHR43489">
    <property type="entry name" value="ISOMERASE"/>
    <property type="match status" value="1"/>
</dbReference>
<accession>A0A6B8RG47</accession>
<evidence type="ECO:0000259" key="4">
    <source>
        <dbReference type="Pfam" id="PF01261"/>
    </source>
</evidence>
<protein>
    <recommendedName>
        <fullName evidence="4">Xylose isomerase-like TIM barrel domain-containing protein</fullName>
    </recommendedName>
</protein>
<feature type="active site" description="Proton donor/acceptor" evidence="3">
    <location>
        <position position="234"/>
    </location>
</feature>
<dbReference type="KEGG" id="ppsc:EHS13_05485"/>
<evidence type="ECO:0000256" key="1">
    <source>
        <dbReference type="ARBA" id="ARBA00023235"/>
    </source>
</evidence>
<dbReference type="Pfam" id="PF01261">
    <property type="entry name" value="AP_endonuc_2"/>
    <property type="match status" value="1"/>
</dbReference>
<keyword evidence="6" id="KW-1185">Reference proteome</keyword>
<evidence type="ECO:0000256" key="3">
    <source>
        <dbReference type="PIRSR" id="PIRSR006241-50"/>
    </source>
</evidence>
<evidence type="ECO:0000313" key="5">
    <source>
        <dbReference type="EMBL" id="QGQ94398.1"/>
    </source>
</evidence>
<dbReference type="GO" id="GO:0016853">
    <property type="term" value="F:isomerase activity"/>
    <property type="evidence" value="ECO:0007669"/>
    <property type="project" value="UniProtKB-KW"/>
</dbReference>
<comment type="similarity">
    <text evidence="2">Belongs to the hyi family.</text>
</comment>
<dbReference type="PIRSF" id="PIRSF006241">
    <property type="entry name" value="HyI"/>
    <property type="match status" value="1"/>
</dbReference>
<dbReference type="InterPro" id="IPR026040">
    <property type="entry name" value="HyI-like"/>
</dbReference>
<evidence type="ECO:0000313" key="6">
    <source>
        <dbReference type="Proteomes" id="UP000426246"/>
    </source>
</evidence>
<name>A0A6B8RG47_9BACL</name>
<proteinExistence type="inferred from homology"/>
<dbReference type="SUPFAM" id="SSF51658">
    <property type="entry name" value="Xylose isomerase-like"/>
    <property type="match status" value="1"/>
</dbReference>
<organism evidence="5 6">
    <name type="scientific">Paenibacillus psychroresistens</name>
    <dbReference type="NCBI Taxonomy" id="1778678"/>
    <lineage>
        <taxon>Bacteria</taxon>
        <taxon>Bacillati</taxon>
        <taxon>Bacillota</taxon>
        <taxon>Bacilli</taxon>
        <taxon>Bacillales</taxon>
        <taxon>Paenibacillaceae</taxon>
        <taxon>Paenibacillus</taxon>
    </lineage>
</organism>
<dbReference type="OrthoDB" id="9786584at2"/>
<dbReference type="InterPro" id="IPR013022">
    <property type="entry name" value="Xyl_isomerase-like_TIM-brl"/>
</dbReference>
<feature type="domain" description="Xylose isomerase-like TIM barrel" evidence="4">
    <location>
        <begin position="23"/>
        <end position="243"/>
    </location>
</feature>
<dbReference type="Gene3D" id="3.20.20.150">
    <property type="entry name" value="Divalent-metal-dependent TIM barrel enzymes"/>
    <property type="match status" value="1"/>
</dbReference>